<proteinExistence type="predicted"/>
<comment type="caution">
    <text evidence="1">The sequence shown here is derived from an EMBL/GenBank/DDBJ whole genome shotgun (WGS) entry which is preliminary data.</text>
</comment>
<dbReference type="EMBL" id="JARBJD010000017">
    <property type="protein sequence ID" value="KAK2961338.1"/>
    <property type="molecule type" value="Genomic_DNA"/>
</dbReference>
<dbReference type="SUPFAM" id="SSF53448">
    <property type="entry name" value="Nucleotide-diphospho-sugar transferases"/>
    <property type="match status" value="1"/>
</dbReference>
<name>A0ABQ9YC44_9EUKA</name>
<sequence>MTKPIYCFICDGSEQYFQMTINAIASLNRSNPTAAIGVIVPSFANFEDVKGKVTQSLPQISGIRFQNATPYFENWNPTQYKLALTSFKDSFDPICWVDSDACVMKDLSPTVNNFVQSGLQYAFLSDHVNNDPRFLENWEGGKETCFVPQACFMMFRSASIEQFFSLWQKKWKEWIEPTPFANHKDPAPYFPGSTFCIEQYALGQTLMEILKNDTSKVFIINRAQMFIDPAIIQNDNTVVISPRNADSAAGNAQGVSGSNGGNVEGGLASLTISSYPSSLGLMGSYGSSALSSYAGSYNFSTSANTSYSTSLTFNTSYQGLLLTSANQSTSYTINTSLGGGVLTSYGQSGLTSYGLSGLTSYSTSAALLGMTSYTTSGALGSSAQFSTSYSTSGLTFSTSYNSSYAGSSLTSAGYLNSTGASTPAENQNGLFTATFPLVSLGAISINKDASPASAVNAVSFSAPTQPVELYATDRRDVYVVAQPNSETKSDNNFFMMDVIADGAIAHFYNANAKPAGEFISQFGVSLTQKLDQDRAQKGAH</sequence>
<dbReference type="Proteomes" id="UP001281761">
    <property type="component" value="Unassembled WGS sequence"/>
</dbReference>
<evidence type="ECO:0000313" key="1">
    <source>
        <dbReference type="EMBL" id="KAK2961338.1"/>
    </source>
</evidence>
<reference evidence="1 2" key="1">
    <citation type="journal article" date="2022" name="bioRxiv">
        <title>Genomics of Preaxostyla Flagellates Illuminates Evolutionary Transitions and the Path Towards Mitochondrial Loss.</title>
        <authorList>
            <person name="Novak L.V.F."/>
            <person name="Treitli S.C."/>
            <person name="Pyrih J."/>
            <person name="Halakuc P."/>
            <person name="Pipaliya S.V."/>
            <person name="Vacek V."/>
            <person name="Brzon O."/>
            <person name="Soukal P."/>
            <person name="Eme L."/>
            <person name="Dacks J.B."/>
            <person name="Karnkowska A."/>
            <person name="Elias M."/>
            <person name="Hampl V."/>
        </authorList>
    </citation>
    <scope>NUCLEOTIDE SEQUENCE [LARGE SCALE GENOMIC DNA]</scope>
    <source>
        <strain evidence="1">NAU3</strain>
        <tissue evidence="1">Gut</tissue>
    </source>
</reference>
<gene>
    <name evidence="1" type="ORF">BLNAU_3784</name>
</gene>
<keyword evidence="2" id="KW-1185">Reference proteome</keyword>
<dbReference type="InterPro" id="IPR029044">
    <property type="entry name" value="Nucleotide-diphossugar_trans"/>
</dbReference>
<protein>
    <submittedName>
        <fullName evidence="1">Uncharacterized protein</fullName>
    </submittedName>
</protein>
<organism evidence="1 2">
    <name type="scientific">Blattamonas nauphoetae</name>
    <dbReference type="NCBI Taxonomy" id="2049346"/>
    <lineage>
        <taxon>Eukaryota</taxon>
        <taxon>Metamonada</taxon>
        <taxon>Preaxostyla</taxon>
        <taxon>Oxymonadida</taxon>
        <taxon>Blattamonas</taxon>
    </lineage>
</organism>
<accession>A0ABQ9YC44</accession>
<evidence type="ECO:0000313" key="2">
    <source>
        <dbReference type="Proteomes" id="UP001281761"/>
    </source>
</evidence>